<evidence type="ECO:0000256" key="1">
    <source>
        <dbReference type="SAM" id="SignalP"/>
    </source>
</evidence>
<comment type="caution">
    <text evidence="2">The sequence shown here is derived from an EMBL/GenBank/DDBJ whole genome shotgun (WGS) entry which is preliminary data.</text>
</comment>
<sequence>MSRFIARFTAGIAVAAAVLTLSALPATAATTADPAVTKLTAQAGSTRVDAGTPVTISGRLTSAAKPVAGVTVGIAYCTEDFCGEFDAQPVTDANGRYRATVTPIRSGHYRADFLPADETLAAASASTADVVVIQPAKITSFTAARGADGTITAAGTIDFPRFTPPSIPVKVEYLAAGSVCWTTAATVEAQWNGSAFGFSATAQLRGPGVWRASYAGVADEFHSATSGFVLVR</sequence>
<dbReference type="Proteomes" id="UP001304298">
    <property type="component" value="Unassembled WGS sequence"/>
</dbReference>
<keyword evidence="3" id="KW-1185">Reference proteome</keyword>
<dbReference type="EMBL" id="JAYFSI010000017">
    <property type="protein sequence ID" value="MEA5366809.1"/>
    <property type="molecule type" value="Genomic_DNA"/>
</dbReference>
<evidence type="ECO:0000313" key="2">
    <source>
        <dbReference type="EMBL" id="MEA5366809.1"/>
    </source>
</evidence>
<organism evidence="2 3">
    <name type="scientific">Amycolatopsis heterodermiae</name>
    <dbReference type="NCBI Taxonomy" id="3110235"/>
    <lineage>
        <taxon>Bacteria</taxon>
        <taxon>Bacillati</taxon>
        <taxon>Actinomycetota</taxon>
        <taxon>Actinomycetes</taxon>
        <taxon>Pseudonocardiales</taxon>
        <taxon>Pseudonocardiaceae</taxon>
        <taxon>Amycolatopsis</taxon>
    </lineage>
</organism>
<name>A0ABU5RM52_9PSEU</name>
<keyword evidence="1" id="KW-0732">Signal</keyword>
<dbReference type="RefSeq" id="WP_323336309.1">
    <property type="nucleotide sequence ID" value="NZ_JAYFSI010000017.1"/>
</dbReference>
<feature type="chain" id="PRO_5047298686" description="Carboxypeptidase regulatory-like domain-containing protein" evidence="1">
    <location>
        <begin position="29"/>
        <end position="232"/>
    </location>
</feature>
<evidence type="ECO:0008006" key="4">
    <source>
        <dbReference type="Google" id="ProtNLM"/>
    </source>
</evidence>
<evidence type="ECO:0000313" key="3">
    <source>
        <dbReference type="Proteomes" id="UP001304298"/>
    </source>
</evidence>
<proteinExistence type="predicted"/>
<dbReference type="Gene3D" id="2.60.40.10">
    <property type="entry name" value="Immunoglobulins"/>
    <property type="match status" value="1"/>
</dbReference>
<protein>
    <recommendedName>
        <fullName evidence="4">Carboxypeptidase regulatory-like domain-containing protein</fullName>
    </recommendedName>
</protein>
<accession>A0ABU5RM52</accession>
<reference evidence="2 3" key="1">
    <citation type="submission" date="2023-12" db="EMBL/GenBank/DDBJ databases">
        <title>Amycolatopsis sp. V23-08.</title>
        <authorList>
            <person name="Somphong A."/>
        </authorList>
    </citation>
    <scope>NUCLEOTIDE SEQUENCE [LARGE SCALE GENOMIC DNA]</scope>
    <source>
        <strain evidence="2 3">V23-08</strain>
    </source>
</reference>
<gene>
    <name evidence="2" type="ORF">VA596_45265</name>
</gene>
<dbReference type="InterPro" id="IPR013783">
    <property type="entry name" value="Ig-like_fold"/>
</dbReference>
<feature type="signal peptide" evidence="1">
    <location>
        <begin position="1"/>
        <end position="28"/>
    </location>
</feature>